<evidence type="ECO:0000313" key="1">
    <source>
        <dbReference type="EMBL" id="SNV76651.1"/>
    </source>
</evidence>
<dbReference type="KEGG" id="sste:SAMEA4384403_2077"/>
<dbReference type="OrthoDB" id="2410901at2"/>
<dbReference type="RefSeq" id="WP_095089254.1">
    <property type="nucleotide sequence ID" value="NZ_BMDM01000001.1"/>
</dbReference>
<proteinExistence type="predicted"/>
<reference evidence="1 2" key="1">
    <citation type="submission" date="2017-06" db="EMBL/GenBank/DDBJ databases">
        <authorList>
            <consortium name="Pathogen Informatics"/>
        </authorList>
    </citation>
    <scope>NUCLEOTIDE SEQUENCE [LARGE SCALE GENOMIC DNA]</scope>
    <source>
        <strain evidence="1 2">NCTC13839</strain>
    </source>
</reference>
<dbReference type="Proteomes" id="UP000242084">
    <property type="component" value="Chromosome 1"/>
</dbReference>
<keyword evidence="1" id="KW-0449">Lipoprotein</keyword>
<dbReference type="AlphaFoldDB" id="A0A239ZZN2"/>
<gene>
    <name evidence="1" type="ORF">SAMEA4384403_02077</name>
</gene>
<evidence type="ECO:0000313" key="2">
    <source>
        <dbReference type="Proteomes" id="UP000242084"/>
    </source>
</evidence>
<keyword evidence="2" id="KW-1185">Reference proteome</keyword>
<organism evidence="1 2">
    <name type="scientific">Mammaliicoccus stepanovicii</name>
    <dbReference type="NCBI Taxonomy" id="643214"/>
    <lineage>
        <taxon>Bacteria</taxon>
        <taxon>Bacillati</taxon>
        <taxon>Bacillota</taxon>
        <taxon>Bacilli</taxon>
        <taxon>Bacillales</taxon>
        <taxon>Staphylococcaceae</taxon>
        <taxon>Mammaliicoccus</taxon>
    </lineage>
</organism>
<sequence>MKIKSLYIMLFILVLILVACSNEIDSDLKKYKREMKPLYNKEDAIKNDIGTLNLEQLDQLIGTEVTVEKQDELNQFQNKLEEDILPEIKDLRKQVKHIDTKTDEVKEVQDIYIHNVKHKENIISELNKYVTLFKQSIHSNEKILQYTKVFEQNKSDAEKNAKLAKNNPDDKEDYESLVTVIDKNSEELSGKAKFLNETHSANEKSDYIDDEVVPIFKKDIKSLNQLNISSNKVNRMRQSQIEMYYTLIKYYQERKNSIMIEDKLQKIAAPSSINTQLTTLGRDEKYEKAINRLEK</sequence>
<name>A0A239ZZN2_9STAP</name>
<accession>A0A239ZZN2</accession>
<protein>
    <submittedName>
        <fullName evidence="1">Lipoprotein</fullName>
    </submittedName>
</protein>
<dbReference type="InterPro" id="IPR048013">
    <property type="entry name" value="EMYY_lipop"/>
</dbReference>
<dbReference type="EMBL" id="LT906462">
    <property type="protein sequence ID" value="SNV76651.1"/>
    <property type="molecule type" value="Genomic_DNA"/>
</dbReference>
<dbReference type="NCBIfam" id="NF033194">
    <property type="entry name" value="lipo_EMYY"/>
    <property type="match status" value="1"/>
</dbReference>
<dbReference type="PROSITE" id="PS51257">
    <property type="entry name" value="PROKAR_LIPOPROTEIN"/>
    <property type="match status" value="1"/>
</dbReference>